<feature type="domain" description="ABC transmembrane type-1" evidence="8">
    <location>
        <begin position="58"/>
        <end position="238"/>
    </location>
</feature>
<sequence>MSTSFLQRHASLLVFLAALCVWEAACRLLKLPEYIIPAPSAIFQAAQEMGLARWLEHLRATLEVALLGYIAAIALALPLAVAITRSPLLSRIVMPWLVVIQSTPIVAIAPIIVVSLGAGLLPRVVITTLIAFFPLVVSTALGLASVPAELVELSRSLRATTGRQYWQIRLPFAIPYIFSALKVSITLAIVGGVVAEFVAAEKGLGYLILFATSSFKVPVAFASLILLVLCSLALYAAVQLVYKRFFPWSQVSAA</sequence>
<evidence type="ECO:0000256" key="2">
    <source>
        <dbReference type="ARBA" id="ARBA00022448"/>
    </source>
</evidence>
<dbReference type="EMBL" id="CP027666">
    <property type="protein sequence ID" value="AVO34875.1"/>
    <property type="molecule type" value="Genomic_DNA"/>
</dbReference>
<dbReference type="SUPFAM" id="SSF161098">
    <property type="entry name" value="MetI-like"/>
    <property type="match status" value="1"/>
</dbReference>
<keyword evidence="3" id="KW-1003">Cell membrane</keyword>
<dbReference type="CDD" id="cd06261">
    <property type="entry name" value="TM_PBP2"/>
    <property type="match status" value="1"/>
</dbReference>
<comment type="similarity">
    <text evidence="7">Belongs to the binding-protein-dependent transport system permease family.</text>
</comment>
<comment type="subcellular location">
    <subcellularLocation>
        <location evidence="1 7">Cell membrane</location>
        <topology evidence="1 7">Multi-pass membrane protein</topology>
    </subcellularLocation>
</comment>
<evidence type="ECO:0000256" key="3">
    <source>
        <dbReference type="ARBA" id="ARBA00022475"/>
    </source>
</evidence>
<evidence type="ECO:0000259" key="8">
    <source>
        <dbReference type="PROSITE" id="PS50928"/>
    </source>
</evidence>
<evidence type="ECO:0000256" key="6">
    <source>
        <dbReference type="ARBA" id="ARBA00023136"/>
    </source>
</evidence>
<keyword evidence="6 7" id="KW-0472">Membrane</keyword>
<reference evidence="9 10" key="1">
    <citation type="submission" date="2018-03" db="EMBL/GenBank/DDBJ databases">
        <title>Genome sequencing of Ottowia sp.</title>
        <authorList>
            <person name="Kim S.-J."/>
            <person name="Heo J."/>
            <person name="Kwon S.-W."/>
        </authorList>
    </citation>
    <scope>NUCLEOTIDE SEQUENCE [LARGE SCALE GENOMIC DNA]</scope>
    <source>
        <strain evidence="9 10">KADR8-3</strain>
    </source>
</reference>
<feature type="transmembrane region" description="Helical" evidence="7">
    <location>
        <begin position="124"/>
        <end position="151"/>
    </location>
</feature>
<evidence type="ECO:0000256" key="1">
    <source>
        <dbReference type="ARBA" id="ARBA00004651"/>
    </source>
</evidence>
<keyword evidence="2 7" id="KW-0813">Transport</keyword>
<proteinExistence type="inferred from homology"/>
<keyword evidence="4 7" id="KW-0812">Transmembrane</keyword>
<accession>A0A2S0MG51</accession>
<protein>
    <submittedName>
        <fullName evidence="9">ABC transporter permease</fullName>
    </submittedName>
</protein>
<dbReference type="PANTHER" id="PTHR30151">
    <property type="entry name" value="ALKANE SULFONATE ABC TRANSPORTER-RELATED, MEMBRANE SUBUNIT"/>
    <property type="match status" value="1"/>
</dbReference>
<dbReference type="GO" id="GO:0005886">
    <property type="term" value="C:plasma membrane"/>
    <property type="evidence" value="ECO:0007669"/>
    <property type="project" value="UniProtKB-SubCell"/>
</dbReference>
<dbReference type="RefSeq" id="WP_106703424.1">
    <property type="nucleotide sequence ID" value="NZ_CP027666.1"/>
</dbReference>
<gene>
    <name evidence="9" type="ORF">C6570_12000</name>
</gene>
<dbReference type="InterPro" id="IPR000515">
    <property type="entry name" value="MetI-like"/>
</dbReference>
<dbReference type="PANTHER" id="PTHR30151:SF20">
    <property type="entry name" value="ABC TRANSPORTER PERMEASE PROTEIN HI_0355-RELATED"/>
    <property type="match status" value="1"/>
</dbReference>
<dbReference type="OrthoDB" id="8138334at2"/>
<feature type="transmembrane region" description="Helical" evidence="7">
    <location>
        <begin position="64"/>
        <end position="84"/>
    </location>
</feature>
<keyword evidence="5 7" id="KW-1133">Transmembrane helix</keyword>
<dbReference type="GO" id="GO:0055085">
    <property type="term" value="P:transmembrane transport"/>
    <property type="evidence" value="ECO:0007669"/>
    <property type="project" value="InterPro"/>
</dbReference>
<dbReference type="Pfam" id="PF00528">
    <property type="entry name" value="BPD_transp_1"/>
    <property type="match status" value="1"/>
</dbReference>
<dbReference type="PROSITE" id="PS50928">
    <property type="entry name" value="ABC_TM1"/>
    <property type="match status" value="1"/>
</dbReference>
<name>A0A2S0MG51_9BURK</name>
<keyword evidence="10" id="KW-1185">Reference proteome</keyword>
<feature type="transmembrane region" description="Helical" evidence="7">
    <location>
        <begin position="172"/>
        <end position="199"/>
    </location>
</feature>
<evidence type="ECO:0000313" key="9">
    <source>
        <dbReference type="EMBL" id="AVO34875.1"/>
    </source>
</evidence>
<organism evidence="9 10">
    <name type="scientific">Ottowia oryzae</name>
    <dbReference type="NCBI Taxonomy" id="2109914"/>
    <lineage>
        <taxon>Bacteria</taxon>
        <taxon>Pseudomonadati</taxon>
        <taxon>Pseudomonadota</taxon>
        <taxon>Betaproteobacteria</taxon>
        <taxon>Burkholderiales</taxon>
        <taxon>Comamonadaceae</taxon>
        <taxon>Ottowia</taxon>
    </lineage>
</organism>
<feature type="transmembrane region" description="Helical" evidence="7">
    <location>
        <begin position="96"/>
        <end position="118"/>
    </location>
</feature>
<evidence type="ECO:0000256" key="4">
    <source>
        <dbReference type="ARBA" id="ARBA00022692"/>
    </source>
</evidence>
<dbReference type="Gene3D" id="1.10.3720.10">
    <property type="entry name" value="MetI-like"/>
    <property type="match status" value="1"/>
</dbReference>
<feature type="transmembrane region" description="Helical" evidence="7">
    <location>
        <begin position="219"/>
        <end position="242"/>
    </location>
</feature>
<dbReference type="Proteomes" id="UP000239709">
    <property type="component" value="Chromosome"/>
</dbReference>
<dbReference type="AlphaFoldDB" id="A0A2S0MG51"/>
<evidence type="ECO:0000313" key="10">
    <source>
        <dbReference type="Proteomes" id="UP000239709"/>
    </source>
</evidence>
<dbReference type="InterPro" id="IPR035906">
    <property type="entry name" value="MetI-like_sf"/>
</dbReference>
<evidence type="ECO:0000256" key="7">
    <source>
        <dbReference type="RuleBase" id="RU363032"/>
    </source>
</evidence>
<evidence type="ECO:0000256" key="5">
    <source>
        <dbReference type="ARBA" id="ARBA00022989"/>
    </source>
</evidence>
<dbReference type="KEGG" id="otk:C6570_12000"/>